<dbReference type="Pfam" id="PF00098">
    <property type="entry name" value="zf-CCHC"/>
    <property type="match status" value="1"/>
</dbReference>
<evidence type="ECO:0000256" key="1">
    <source>
        <dbReference type="PROSITE-ProRule" id="PRU00047"/>
    </source>
</evidence>
<gene>
    <name evidence="3" type="ORF">Glove_384g23</name>
</gene>
<evidence type="ECO:0000313" key="4">
    <source>
        <dbReference type="Proteomes" id="UP000266861"/>
    </source>
</evidence>
<dbReference type="GO" id="GO:0003676">
    <property type="term" value="F:nucleic acid binding"/>
    <property type="evidence" value="ECO:0007669"/>
    <property type="project" value="InterPro"/>
</dbReference>
<keyword evidence="1" id="KW-0862">Zinc</keyword>
<organism evidence="3 4">
    <name type="scientific">Diversispora epigaea</name>
    <dbReference type="NCBI Taxonomy" id="1348612"/>
    <lineage>
        <taxon>Eukaryota</taxon>
        <taxon>Fungi</taxon>
        <taxon>Fungi incertae sedis</taxon>
        <taxon>Mucoromycota</taxon>
        <taxon>Glomeromycotina</taxon>
        <taxon>Glomeromycetes</taxon>
        <taxon>Diversisporales</taxon>
        <taxon>Diversisporaceae</taxon>
        <taxon>Diversispora</taxon>
    </lineage>
</organism>
<keyword evidence="1" id="KW-0863">Zinc-finger</keyword>
<reference evidence="3 4" key="1">
    <citation type="submission" date="2018-08" db="EMBL/GenBank/DDBJ databases">
        <title>Genome and evolution of the arbuscular mycorrhizal fungus Diversispora epigaea (formerly Glomus versiforme) and its bacterial endosymbionts.</title>
        <authorList>
            <person name="Sun X."/>
            <person name="Fei Z."/>
            <person name="Harrison M."/>
        </authorList>
    </citation>
    <scope>NUCLEOTIDE SEQUENCE [LARGE SCALE GENOMIC DNA]</scope>
    <source>
        <strain evidence="3 4">IT104</strain>
    </source>
</reference>
<dbReference type="InterPro" id="IPR001878">
    <property type="entry name" value="Znf_CCHC"/>
</dbReference>
<keyword evidence="4" id="KW-1185">Reference proteome</keyword>
<keyword evidence="1" id="KW-0479">Metal-binding</keyword>
<dbReference type="EMBL" id="PQFF01000344">
    <property type="protein sequence ID" value="RHZ57739.1"/>
    <property type="molecule type" value="Genomic_DNA"/>
</dbReference>
<comment type="caution">
    <text evidence="3">The sequence shown here is derived from an EMBL/GenBank/DDBJ whole genome shotgun (WGS) entry which is preliminary data.</text>
</comment>
<dbReference type="InterPro" id="IPR036875">
    <property type="entry name" value="Znf_CCHC_sf"/>
</dbReference>
<proteinExistence type="predicted"/>
<dbReference type="GO" id="GO:0008270">
    <property type="term" value="F:zinc ion binding"/>
    <property type="evidence" value="ECO:0007669"/>
    <property type="project" value="UniProtKB-KW"/>
</dbReference>
<protein>
    <recommendedName>
        <fullName evidence="2">CCHC-type domain-containing protein</fullName>
    </recommendedName>
</protein>
<name>A0A397H4W1_9GLOM</name>
<feature type="domain" description="CCHC-type" evidence="2">
    <location>
        <begin position="168"/>
        <end position="184"/>
    </location>
</feature>
<dbReference type="Proteomes" id="UP000266861">
    <property type="component" value="Unassembled WGS sequence"/>
</dbReference>
<dbReference type="AlphaFoldDB" id="A0A397H4W1"/>
<dbReference type="SUPFAM" id="SSF57756">
    <property type="entry name" value="Retrovirus zinc finger-like domains"/>
    <property type="match status" value="1"/>
</dbReference>
<sequence length="233" mass="27079">MFVLVVGEKDRADDSASNIIEMDQQMMMMYPKDSTTNSTNNSTKIIKRKLLDFLLTFQLSDEAKERISRASYHFIHEATTSTTTTIQSMIQLILIYERNVKSRNDLNNQVPAKLLRSSKDSIRQRRHSLIIILIMEIMKVIEIIVQWFISIISNTNNDRRFVGFLPSRCFTCGGIGHYANTCPNKRFYITTSMNQQSSRPTRYSTRFKRSTKLNILNELYNDENILNNLDNEG</sequence>
<evidence type="ECO:0000313" key="3">
    <source>
        <dbReference type="EMBL" id="RHZ57739.1"/>
    </source>
</evidence>
<evidence type="ECO:0000259" key="2">
    <source>
        <dbReference type="PROSITE" id="PS50158"/>
    </source>
</evidence>
<dbReference type="PROSITE" id="PS50158">
    <property type="entry name" value="ZF_CCHC"/>
    <property type="match status" value="1"/>
</dbReference>
<accession>A0A397H4W1</accession>
<dbReference type="SMART" id="SM00343">
    <property type="entry name" value="ZnF_C2HC"/>
    <property type="match status" value="1"/>
</dbReference>
<dbReference type="OrthoDB" id="2340788at2759"/>
<dbReference type="Gene3D" id="4.10.60.10">
    <property type="entry name" value="Zinc finger, CCHC-type"/>
    <property type="match status" value="1"/>
</dbReference>